<evidence type="ECO:0000313" key="1">
    <source>
        <dbReference type="EMBL" id="EWY41784.1"/>
    </source>
</evidence>
<reference evidence="1 2" key="1">
    <citation type="submission" date="2013-08" db="EMBL/GenBank/DDBJ databases">
        <title>The genome sequence of Skermanella stibiiresistens.</title>
        <authorList>
            <person name="Zhu W."/>
            <person name="Wang G."/>
        </authorList>
    </citation>
    <scope>NUCLEOTIDE SEQUENCE [LARGE SCALE GENOMIC DNA]</scope>
    <source>
        <strain evidence="1 2">SB22</strain>
    </source>
</reference>
<dbReference type="InterPro" id="IPR022050">
    <property type="entry name" value="T_hemolysin"/>
</dbReference>
<dbReference type="STRING" id="1385369.N825_25025"/>
<dbReference type="RefSeq" id="WP_051511634.1">
    <property type="nucleotide sequence ID" value="NZ_AVFL01000003.1"/>
</dbReference>
<sequence length="198" mass="21646">MIFIVADREHPERDRLERTVRSVFLAEYGAHVPSFPNRLVAALSDDGQPQAVAGLRFAEDGFFSETYLEDTAERVLGRVLGRIVRRDEIVEFSSLAAVRSGAAMPLVGAAIRLCLEAGAGFGMFTATHRLRALLRRFGLVTVDLGPAAPERVADASVWGRYYLHDPRILVVSADTLPSACLPPAIPSLDVPKLEIRHA</sequence>
<evidence type="ECO:0000313" key="2">
    <source>
        <dbReference type="Proteomes" id="UP000019486"/>
    </source>
</evidence>
<dbReference type="OrthoDB" id="7432757at2"/>
<organism evidence="1 2">
    <name type="scientific">Skermanella stibiiresistens SB22</name>
    <dbReference type="NCBI Taxonomy" id="1385369"/>
    <lineage>
        <taxon>Bacteria</taxon>
        <taxon>Pseudomonadati</taxon>
        <taxon>Pseudomonadota</taxon>
        <taxon>Alphaproteobacteria</taxon>
        <taxon>Rhodospirillales</taxon>
        <taxon>Azospirillaceae</taxon>
        <taxon>Skermanella</taxon>
    </lineage>
</organism>
<protein>
    <recommendedName>
        <fullName evidence="3">Thermostable hemolysin</fullName>
    </recommendedName>
</protein>
<dbReference type="Pfam" id="PF12261">
    <property type="entry name" value="T_hemolysin"/>
    <property type="match status" value="1"/>
</dbReference>
<comment type="caution">
    <text evidence="1">The sequence shown here is derived from an EMBL/GenBank/DDBJ whole genome shotgun (WGS) entry which is preliminary data.</text>
</comment>
<dbReference type="AlphaFoldDB" id="W9H6X6"/>
<dbReference type="EMBL" id="AVFL01000003">
    <property type="protein sequence ID" value="EWY41784.1"/>
    <property type="molecule type" value="Genomic_DNA"/>
</dbReference>
<proteinExistence type="predicted"/>
<dbReference type="SUPFAM" id="SSF55729">
    <property type="entry name" value="Acyl-CoA N-acyltransferases (Nat)"/>
    <property type="match status" value="1"/>
</dbReference>
<dbReference type="InterPro" id="IPR016181">
    <property type="entry name" value="Acyl_CoA_acyltransferase"/>
</dbReference>
<name>W9H6X6_9PROT</name>
<evidence type="ECO:0008006" key="3">
    <source>
        <dbReference type="Google" id="ProtNLM"/>
    </source>
</evidence>
<gene>
    <name evidence="1" type="ORF">N825_25025</name>
</gene>
<dbReference type="Proteomes" id="UP000019486">
    <property type="component" value="Unassembled WGS sequence"/>
</dbReference>
<accession>W9H6X6</accession>
<keyword evidence="2" id="KW-1185">Reference proteome</keyword>